<dbReference type="InterPro" id="IPR001025">
    <property type="entry name" value="BAH_dom"/>
</dbReference>
<feature type="domain" description="BAH" evidence="1">
    <location>
        <begin position="25"/>
        <end position="142"/>
    </location>
</feature>
<dbReference type="PANTHER" id="PTHR46364">
    <property type="entry name" value="OS08G0421900 PROTEIN"/>
    <property type="match status" value="1"/>
</dbReference>
<sequence length="191" mass="21814">MSLKVRADFPDSMRIEVLHAYIGDDEFTIGDDVRVKECSDAESIAKIISLYLDCLTGRIMVTIQWYFKPKDTKDSFIIKSCSSVELFSSDSVMDIEISSIDGKVNVLSFEQVVNMEENDDEDDIYFTRAKWNYKEGYLDPPMNLWKTDCICNSIINPDIEFKHCSVCDRILHVECLKKTGAMICPSCGEDL</sequence>
<dbReference type="Gene3D" id="2.30.30.490">
    <property type="match status" value="1"/>
</dbReference>
<dbReference type="AlphaFoldDB" id="A0A1R2C2A3"/>
<accession>A0A1R2C2A3</accession>
<proteinExistence type="predicted"/>
<dbReference type="Proteomes" id="UP000187209">
    <property type="component" value="Unassembled WGS sequence"/>
</dbReference>
<comment type="caution">
    <text evidence="2">The sequence shown here is derived from an EMBL/GenBank/DDBJ whole genome shotgun (WGS) entry which is preliminary data.</text>
</comment>
<organism evidence="2 3">
    <name type="scientific">Stentor coeruleus</name>
    <dbReference type="NCBI Taxonomy" id="5963"/>
    <lineage>
        <taxon>Eukaryota</taxon>
        <taxon>Sar</taxon>
        <taxon>Alveolata</taxon>
        <taxon>Ciliophora</taxon>
        <taxon>Postciliodesmatophora</taxon>
        <taxon>Heterotrichea</taxon>
        <taxon>Heterotrichida</taxon>
        <taxon>Stentoridae</taxon>
        <taxon>Stentor</taxon>
    </lineage>
</organism>
<dbReference type="SMART" id="SM00439">
    <property type="entry name" value="BAH"/>
    <property type="match status" value="1"/>
</dbReference>
<evidence type="ECO:0000259" key="1">
    <source>
        <dbReference type="PROSITE" id="PS51038"/>
    </source>
</evidence>
<dbReference type="InterPro" id="IPR043151">
    <property type="entry name" value="BAH_sf"/>
</dbReference>
<evidence type="ECO:0000313" key="3">
    <source>
        <dbReference type="Proteomes" id="UP000187209"/>
    </source>
</evidence>
<evidence type="ECO:0000313" key="2">
    <source>
        <dbReference type="EMBL" id="OMJ83148.1"/>
    </source>
</evidence>
<dbReference type="Pfam" id="PF01426">
    <property type="entry name" value="BAH"/>
    <property type="match status" value="1"/>
</dbReference>
<dbReference type="PROSITE" id="PS51038">
    <property type="entry name" value="BAH"/>
    <property type="match status" value="1"/>
</dbReference>
<dbReference type="EMBL" id="MPUH01000314">
    <property type="protein sequence ID" value="OMJ83148.1"/>
    <property type="molecule type" value="Genomic_DNA"/>
</dbReference>
<keyword evidence="3" id="KW-1185">Reference proteome</keyword>
<dbReference type="GO" id="GO:0003682">
    <property type="term" value="F:chromatin binding"/>
    <property type="evidence" value="ECO:0007669"/>
    <property type="project" value="InterPro"/>
</dbReference>
<gene>
    <name evidence="2" type="ORF">SteCoe_16002</name>
</gene>
<protein>
    <recommendedName>
        <fullName evidence="1">BAH domain-containing protein</fullName>
    </recommendedName>
</protein>
<reference evidence="2 3" key="1">
    <citation type="submission" date="2016-11" db="EMBL/GenBank/DDBJ databases">
        <title>The macronuclear genome of Stentor coeruleus: a giant cell with tiny introns.</title>
        <authorList>
            <person name="Slabodnick M."/>
            <person name="Ruby J.G."/>
            <person name="Reiff S.B."/>
            <person name="Swart E.C."/>
            <person name="Gosai S."/>
            <person name="Prabakaran S."/>
            <person name="Witkowska E."/>
            <person name="Larue G.E."/>
            <person name="Fisher S."/>
            <person name="Freeman R.M."/>
            <person name="Gunawardena J."/>
            <person name="Chu W."/>
            <person name="Stover N.A."/>
            <person name="Gregory B.D."/>
            <person name="Nowacki M."/>
            <person name="Derisi J."/>
            <person name="Roy S.W."/>
            <person name="Marshall W.F."/>
            <person name="Sood P."/>
        </authorList>
    </citation>
    <scope>NUCLEOTIDE SEQUENCE [LARGE SCALE GENOMIC DNA]</scope>
    <source>
        <strain evidence="2">WM001</strain>
    </source>
</reference>
<dbReference type="SUPFAM" id="SSF57903">
    <property type="entry name" value="FYVE/PHD zinc finger"/>
    <property type="match status" value="1"/>
</dbReference>
<dbReference type="InterPro" id="IPR011011">
    <property type="entry name" value="Znf_FYVE_PHD"/>
</dbReference>
<name>A0A1R2C2A3_9CILI</name>